<evidence type="ECO:0000256" key="10">
    <source>
        <dbReference type="ARBA" id="ARBA00048743"/>
    </source>
</evidence>
<evidence type="ECO:0000313" key="14">
    <source>
        <dbReference type="Proteomes" id="UP001500631"/>
    </source>
</evidence>
<accession>A0ABP9MFL7</accession>
<dbReference type="InterPro" id="IPR027417">
    <property type="entry name" value="P-loop_NTPase"/>
</dbReference>
<evidence type="ECO:0000256" key="9">
    <source>
        <dbReference type="ARBA" id="ARBA00029962"/>
    </source>
</evidence>
<evidence type="ECO:0000256" key="11">
    <source>
        <dbReference type="HAMAP-Rule" id="MF_00165"/>
    </source>
</evidence>
<dbReference type="PANTHER" id="PTHR10344:SF4">
    <property type="entry name" value="UMP-CMP KINASE 2, MITOCHONDRIAL"/>
    <property type="match status" value="1"/>
</dbReference>
<dbReference type="HAMAP" id="MF_00165">
    <property type="entry name" value="Thymidylate_kinase"/>
    <property type="match status" value="1"/>
</dbReference>
<comment type="similarity">
    <text evidence="1 11">Belongs to the thymidylate kinase family.</text>
</comment>
<evidence type="ECO:0000256" key="3">
    <source>
        <dbReference type="ARBA" id="ARBA00017144"/>
    </source>
</evidence>
<dbReference type="InterPro" id="IPR039430">
    <property type="entry name" value="Thymidylate_kin-like_dom"/>
</dbReference>
<evidence type="ECO:0000256" key="7">
    <source>
        <dbReference type="ARBA" id="ARBA00022777"/>
    </source>
</evidence>
<name>A0ABP9MFL7_9GAMM</name>
<evidence type="ECO:0000256" key="6">
    <source>
        <dbReference type="ARBA" id="ARBA00022741"/>
    </source>
</evidence>
<keyword evidence="6 11" id="KW-0547">Nucleotide-binding</keyword>
<proteinExistence type="inferred from homology"/>
<dbReference type="NCBIfam" id="TIGR00041">
    <property type="entry name" value="DTMP_kinase"/>
    <property type="match status" value="1"/>
</dbReference>
<organism evidence="13 14">
    <name type="scientific">Wohlfahrtiimonas larvae</name>
    <dbReference type="NCBI Taxonomy" id="1157986"/>
    <lineage>
        <taxon>Bacteria</taxon>
        <taxon>Pseudomonadati</taxon>
        <taxon>Pseudomonadota</taxon>
        <taxon>Gammaproteobacteria</taxon>
        <taxon>Cardiobacteriales</taxon>
        <taxon>Ignatzschineriaceae</taxon>
        <taxon>Wohlfahrtiimonas</taxon>
    </lineage>
</organism>
<keyword evidence="4 11" id="KW-0808">Transferase</keyword>
<evidence type="ECO:0000259" key="12">
    <source>
        <dbReference type="Pfam" id="PF02223"/>
    </source>
</evidence>
<dbReference type="Gene3D" id="3.40.50.300">
    <property type="entry name" value="P-loop containing nucleotide triphosphate hydrolases"/>
    <property type="match status" value="1"/>
</dbReference>
<dbReference type="Proteomes" id="UP001500631">
    <property type="component" value="Unassembled WGS sequence"/>
</dbReference>
<feature type="domain" description="Thymidylate kinase-like" evidence="12">
    <location>
        <begin position="13"/>
        <end position="199"/>
    </location>
</feature>
<reference evidence="14" key="1">
    <citation type="journal article" date="2019" name="Int. J. Syst. Evol. Microbiol.">
        <title>The Global Catalogue of Microorganisms (GCM) 10K type strain sequencing project: providing services to taxonomists for standard genome sequencing and annotation.</title>
        <authorList>
            <consortium name="The Broad Institute Genomics Platform"/>
            <consortium name="The Broad Institute Genome Sequencing Center for Infectious Disease"/>
            <person name="Wu L."/>
            <person name="Ma J."/>
        </authorList>
    </citation>
    <scope>NUCLEOTIDE SEQUENCE [LARGE SCALE GENOMIC DNA]</scope>
    <source>
        <strain evidence="14">JCM 18424</strain>
    </source>
</reference>
<evidence type="ECO:0000256" key="2">
    <source>
        <dbReference type="ARBA" id="ARBA00012980"/>
    </source>
</evidence>
<keyword evidence="7 11" id="KW-0418">Kinase</keyword>
<sequence length="207" mass="23856">MIMLKNFGRFITFEGTEGAGKSTQIPIIRDWLLEQGINVITTREPGGTELSEKIRHLLLTEDMCAETELLLMFAARKEHIEQVIKPALNRGDWVLCDRFTEATYAYQSAGRAIDRQYIAYLESWLQGELKPDYTFWFDIEVVNGIARAKKRQALDRFESEQIEFFEKVRSGYSKLAIERPNQFVKVNAALSIDDITVQIQSSLQKLL</sequence>
<evidence type="ECO:0000256" key="1">
    <source>
        <dbReference type="ARBA" id="ARBA00009776"/>
    </source>
</evidence>
<dbReference type="SUPFAM" id="SSF52540">
    <property type="entry name" value="P-loop containing nucleoside triphosphate hydrolases"/>
    <property type="match status" value="1"/>
</dbReference>
<keyword evidence="8 11" id="KW-0067">ATP-binding</keyword>
<keyword evidence="14" id="KW-1185">Reference proteome</keyword>
<protein>
    <recommendedName>
        <fullName evidence="3 11">Thymidylate kinase</fullName>
        <ecNumber evidence="2 11">2.7.4.9</ecNumber>
    </recommendedName>
    <alternativeName>
        <fullName evidence="9 11">dTMP kinase</fullName>
    </alternativeName>
</protein>
<evidence type="ECO:0000256" key="8">
    <source>
        <dbReference type="ARBA" id="ARBA00022840"/>
    </source>
</evidence>
<dbReference type="InterPro" id="IPR018094">
    <property type="entry name" value="Thymidylate_kinase"/>
</dbReference>
<gene>
    <name evidence="11 13" type="primary">tmk</name>
    <name evidence="13" type="ORF">GCM10023338_02460</name>
</gene>
<evidence type="ECO:0000256" key="4">
    <source>
        <dbReference type="ARBA" id="ARBA00022679"/>
    </source>
</evidence>
<dbReference type="CDD" id="cd01672">
    <property type="entry name" value="TMPK"/>
    <property type="match status" value="1"/>
</dbReference>
<comment type="function">
    <text evidence="11">Phosphorylation of dTMP to form dTDP in both de novo and salvage pathways of dTTP synthesis.</text>
</comment>
<evidence type="ECO:0000313" key="13">
    <source>
        <dbReference type="EMBL" id="GAA5094337.1"/>
    </source>
</evidence>
<comment type="catalytic activity">
    <reaction evidence="10 11">
        <text>dTMP + ATP = dTDP + ADP</text>
        <dbReference type="Rhea" id="RHEA:13517"/>
        <dbReference type="ChEBI" id="CHEBI:30616"/>
        <dbReference type="ChEBI" id="CHEBI:58369"/>
        <dbReference type="ChEBI" id="CHEBI:63528"/>
        <dbReference type="ChEBI" id="CHEBI:456216"/>
        <dbReference type="EC" id="2.7.4.9"/>
    </reaction>
</comment>
<dbReference type="GO" id="GO:0016301">
    <property type="term" value="F:kinase activity"/>
    <property type="evidence" value="ECO:0007669"/>
    <property type="project" value="UniProtKB-KW"/>
</dbReference>
<feature type="binding site" evidence="11">
    <location>
        <begin position="15"/>
        <end position="22"/>
    </location>
    <ligand>
        <name>ATP</name>
        <dbReference type="ChEBI" id="CHEBI:30616"/>
    </ligand>
</feature>
<comment type="caution">
    <text evidence="13">The sequence shown here is derived from an EMBL/GenBank/DDBJ whole genome shotgun (WGS) entry which is preliminary data.</text>
</comment>
<dbReference type="PANTHER" id="PTHR10344">
    <property type="entry name" value="THYMIDYLATE KINASE"/>
    <property type="match status" value="1"/>
</dbReference>
<evidence type="ECO:0000256" key="5">
    <source>
        <dbReference type="ARBA" id="ARBA00022727"/>
    </source>
</evidence>
<dbReference type="Pfam" id="PF02223">
    <property type="entry name" value="Thymidylate_kin"/>
    <property type="match status" value="1"/>
</dbReference>
<keyword evidence="5 11" id="KW-0545">Nucleotide biosynthesis</keyword>
<dbReference type="EMBL" id="BAABKE010000001">
    <property type="protein sequence ID" value="GAA5094337.1"/>
    <property type="molecule type" value="Genomic_DNA"/>
</dbReference>
<dbReference type="EC" id="2.7.4.9" evidence="2 11"/>